<sequence length="43" mass="4865">MRESRVYLLVAFVYMAPHTSPNVALGIALPFLLVGFVLWMRGK</sequence>
<dbReference type="AlphaFoldDB" id="A0A446CZP5"/>
<organism evidence="2 3">
    <name type="scientific">Achromobacter veterisilvae</name>
    <dbReference type="NCBI Taxonomy" id="2069367"/>
    <lineage>
        <taxon>Bacteria</taxon>
        <taxon>Pseudomonadati</taxon>
        <taxon>Pseudomonadota</taxon>
        <taxon>Betaproteobacteria</taxon>
        <taxon>Burkholderiales</taxon>
        <taxon>Alcaligenaceae</taxon>
        <taxon>Achromobacter</taxon>
    </lineage>
</organism>
<keyword evidence="1" id="KW-0812">Transmembrane</keyword>
<gene>
    <name evidence="2" type="ORF">AVE30378_05627</name>
</gene>
<protein>
    <submittedName>
        <fullName evidence="2">Uncharacterized protein</fullName>
    </submittedName>
</protein>
<proteinExistence type="predicted"/>
<evidence type="ECO:0000313" key="2">
    <source>
        <dbReference type="EMBL" id="SSW73265.1"/>
    </source>
</evidence>
<name>A0A446CZP5_9BURK</name>
<dbReference type="Proteomes" id="UP000289465">
    <property type="component" value="Unassembled WGS sequence"/>
</dbReference>
<reference evidence="2 3" key="1">
    <citation type="submission" date="2018-07" db="EMBL/GenBank/DDBJ databases">
        <authorList>
            <person name="Peeters C."/>
        </authorList>
    </citation>
    <scope>NUCLEOTIDE SEQUENCE [LARGE SCALE GENOMIC DNA]</scope>
    <source>
        <strain evidence="2 3">LMG 30378</strain>
    </source>
</reference>
<keyword evidence="1" id="KW-0472">Membrane</keyword>
<evidence type="ECO:0000256" key="1">
    <source>
        <dbReference type="SAM" id="Phobius"/>
    </source>
</evidence>
<accession>A0A446CZP5</accession>
<dbReference type="EMBL" id="UFQC01000048">
    <property type="protein sequence ID" value="SSW73265.1"/>
    <property type="molecule type" value="Genomic_DNA"/>
</dbReference>
<feature type="transmembrane region" description="Helical" evidence="1">
    <location>
        <begin position="20"/>
        <end position="40"/>
    </location>
</feature>
<evidence type="ECO:0000313" key="3">
    <source>
        <dbReference type="Proteomes" id="UP000289465"/>
    </source>
</evidence>
<keyword evidence="1" id="KW-1133">Transmembrane helix</keyword>